<accession>A0A6C0L1T5</accession>
<dbReference type="InterPro" id="IPR036086">
    <property type="entry name" value="ParB/Sulfiredoxin_sf"/>
</dbReference>
<evidence type="ECO:0000313" key="1">
    <source>
        <dbReference type="EMBL" id="QHU23411.1"/>
    </source>
</evidence>
<reference evidence="1" key="1">
    <citation type="journal article" date="2020" name="Nature">
        <title>Giant virus diversity and host interactions through global metagenomics.</title>
        <authorList>
            <person name="Schulz F."/>
            <person name="Roux S."/>
            <person name="Paez-Espino D."/>
            <person name="Jungbluth S."/>
            <person name="Walsh D.A."/>
            <person name="Denef V.J."/>
            <person name="McMahon K.D."/>
            <person name="Konstantinidis K.T."/>
            <person name="Eloe-Fadrosh E.A."/>
            <person name="Kyrpides N.C."/>
            <person name="Woyke T."/>
        </authorList>
    </citation>
    <scope>NUCLEOTIDE SEQUENCE</scope>
    <source>
        <strain evidence="1">GVMAG-S-ERX555907-94</strain>
    </source>
</reference>
<protein>
    <submittedName>
        <fullName evidence="1">Uncharacterized protein</fullName>
    </submittedName>
</protein>
<dbReference type="Gene3D" id="3.90.1530.10">
    <property type="entry name" value="Conserved hypothetical protein from pyrococcus furiosus pfu- 392566-001, ParB domain"/>
    <property type="match status" value="1"/>
</dbReference>
<dbReference type="SUPFAM" id="SSF110849">
    <property type="entry name" value="ParB/Sulfiredoxin"/>
    <property type="match status" value="1"/>
</dbReference>
<organism evidence="1">
    <name type="scientific">viral metagenome</name>
    <dbReference type="NCBI Taxonomy" id="1070528"/>
    <lineage>
        <taxon>unclassified sequences</taxon>
        <taxon>metagenomes</taxon>
        <taxon>organismal metagenomes</taxon>
    </lineage>
</organism>
<name>A0A6C0L1T5_9ZZZZ</name>
<dbReference type="AlphaFoldDB" id="A0A6C0L1T5"/>
<proteinExistence type="predicted"/>
<sequence length="120" mass="14455">MEEITHYQIAEIKENGVKNDRIQFIPYDRIILDRGMFHFIKERLDDKVKGKKLKRIKTGDILPLNKWDKVFEDIEKEKPIDPIQVRPFKDSKYYEIIDGRHRFIVSLDKEYSHLPCNVHS</sequence>
<dbReference type="EMBL" id="MN741028">
    <property type="protein sequence ID" value="QHU23411.1"/>
    <property type="molecule type" value="Genomic_DNA"/>
</dbReference>